<organism evidence="13 14">
    <name type="scientific">Fodinibacter luteus</name>
    <dbReference type="NCBI Taxonomy" id="552064"/>
    <lineage>
        <taxon>Bacteria</taxon>
        <taxon>Bacillati</taxon>
        <taxon>Actinomycetota</taxon>
        <taxon>Actinomycetes</taxon>
        <taxon>Micrococcales</taxon>
        <taxon>Intrasporangiaceae</taxon>
        <taxon>Fodinibacter (ex Wang et al. 2009)</taxon>
    </lineage>
</organism>
<comment type="similarity">
    <text evidence="11">Belongs to the binding-protein-dependent transport system permease family. CysTW subfamily.</text>
</comment>
<evidence type="ECO:0000256" key="9">
    <source>
        <dbReference type="ARBA" id="ARBA00025323"/>
    </source>
</evidence>
<evidence type="ECO:0000256" key="4">
    <source>
        <dbReference type="ARBA" id="ARBA00022505"/>
    </source>
</evidence>
<proteinExistence type="inferred from homology"/>
<accession>A0ABP8JXM5</accession>
<feature type="transmembrane region" description="Helical" evidence="10">
    <location>
        <begin position="233"/>
        <end position="251"/>
    </location>
</feature>
<gene>
    <name evidence="13" type="ORF">GCM10023168_02670</name>
</gene>
<evidence type="ECO:0000256" key="3">
    <source>
        <dbReference type="ARBA" id="ARBA00022448"/>
    </source>
</evidence>
<evidence type="ECO:0000256" key="5">
    <source>
        <dbReference type="ARBA" id="ARBA00022692"/>
    </source>
</evidence>
<evidence type="ECO:0000313" key="14">
    <source>
        <dbReference type="Proteomes" id="UP001500945"/>
    </source>
</evidence>
<dbReference type="Proteomes" id="UP001500945">
    <property type="component" value="Unassembled WGS sequence"/>
</dbReference>
<dbReference type="NCBIfam" id="TIGR01581">
    <property type="entry name" value="Mo_ABC_porter"/>
    <property type="match status" value="1"/>
</dbReference>
<dbReference type="PANTHER" id="PTHR30406">
    <property type="entry name" value="SULFATE TRANSPORT SYSTEM PERMEASE PROTEIN"/>
    <property type="match status" value="1"/>
</dbReference>
<protein>
    <recommendedName>
        <fullName evidence="11">Molybdenum transport system permease</fullName>
    </recommendedName>
</protein>
<evidence type="ECO:0000256" key="6">
    <source>
        <dbReference type="ARBA" id="ARBA00022989"/>
    </source>
</evidence>
<keyword evidence="6 10" id="KW-1133">Transmembrane helix</keyword>
<keyword evidence="5 10" id="KW-0812">Transmembrane</keyword>
<feature type="transmembrane region" description="Helical" evidence="10">
    <location>
        <begin position="50"/>
        <end position="74"/>
    </location>
</feature>
<dbReference type="EMBL" id="BAABGM010000001">
    <property type="protein sequence ID" value="GAA4397580.1"/>
    <property type="molecule type" value="Genomic_DNA"/>
</dbReference>
<evidence type="ECO:0000256" key="2">
    <source>
        <dbReference type="ARBA" id="ARBA00011779"/>
    </source>
</evidence>
<evidence type="ECO:0000313" key="13">
    <source>
        <dbReference type="EMBL" id="GAA4397580.1"/>
    </source>
</evidence>
<dbReference type="SUPFAM" id="SSF161098">
    <property type="entry name" value="MetI-like"/>
    <property type="match status" value="1"/>
</dbReference>
<keyword evidence="11" id="KW-1003">Cell membrane</keyword>
<feature type="transmembrane region" description="Helical" evidence="10">
    <location>
        <begin position="7"/>
        <end position="30"/>
    </location>
</feature>
<dbReference type="CDD" id="cd06261">
    <property type="entry name" value="TM_PBP2"/>
    <property type="match status" value="1"/>
</dbReference>
<dbReference type="InterPro" id="IPR005667">
    <property type="entry name" value="Sulph_transpt2"/>
</dbReference>
<dbReference type="InterPro" id="IPR000515">
    <property type="entry name" value="MetI-like"/>
</dbReference>
<dbReference type="NCBIfam" id="TIGR02141">
    <property type="entry name" value="modB_ABC"/>
    <property type="match status" value="1"/>
</dbReference>
<keyword evidence="7" id="KW-0764">Sulfate transport</keyword>
<keyword evidence="3 10" id="KW-0813">Transport</keyword>
<evidence type="ECO:0000256" key="10">
    <source>
        <dbReference type="RuleBase" id="RU363032"/>
    </source>
</evidence>
<evidence type="ECO:0000259" key="12">
    <source>
        <dbReference type="PROSITE" id="PS50928"/>
    </source>
</evidence>
<evidence type="ECO:0000256" key="8">
    <source>
        <dbReference type="ARBA" id="ARBA00023136"/>
    </source>
</evidence>
<feature type="transmembrane region" description="Helical" evidence="10">
    <location>
        <begin position="173"/>
        <end position="195"/>
    </location>
</feature>
<feature type="transmembrane region" description="Helical" evidence="10">
    <location>
        <begin position="127"/>
        <end position="152"/>
    </location>
</feature>
<dbReference type="Gene3D" id="1.10.3720.10">
    <property type="entry name" value="MetI-like"/>
    <property type="match status" value="1"/>
</dbReference>
<comment type="caution">
    <text evidence="13">The sequence shown here is derived from an EMBL/GenBank/DDBJ whole genome shotgun (WGS) entry which is preliminary data.</text>
</comment>
<dbReference type="PROSITE" id="PS50928">
    <property type="entry name" value="ABC_TM1"/>
    <property type="match status" value="1"/>
</dbReference>
<dbReference type="InterPro" id="IPR006469">
    <property type="entry name" value="NifC_ABC_porter"/>
</dbReference>
<evidence type="ECO:0000256" key="1">
    <source>
        <dbReference type="ARBA" id="ARBA00004141"/>
    </source>
</evidence>
<dbReference type="InterPro" id="IPR011867">
    <property type="entry name" value="ModB_ABC"/>
</dbReference>
<keyword evidence="4 11" id="KW-0500">Molybdenum</keyword>
<evidence type="ECO:0000256" key="11">
    <source>
        <dbReference type="RuleBase" id="RU365097"/>
    </source>
</evidence>
<dbReference type="InterPro" id="IPR035906">
    <property type="entry name" value="MetI-like_sf"/>
</dbReference>
<keyword evidence="14" id="KW-1185">Reference proteome</keyword>
<feature type="domain" description="ABC transmembrane type-1" evidence="12">
    <location>
        <begin position="48"/>
        <end position="251"/>
    </location>
</feature>
<feature type="transmembrane region" description="Helical" evidence="10">
    <location>
        <begin position="86"/>
        <end position="107"/>
    </location>
</feature>
<comment type="subcellular location">
    <subcellularLocation>
        <location evidence="10">Cell membrane</location>
        <topology evidence="10">Multi-pass membrane protein</topology>
    </subcellularLocation>
    <subcellularLocation>
        <location evidence="1">Membrane</location>
        <topology evidence="1">Multi-pass membrane protein</topology>
    </subcellularLocation>
</comment>
<name>A0ABP8JXM5_9MICO</name>
<keyword evidence="8 10" id="KW-0472">Membrane</keyword>
<sequence length="257" mass="26834">MRLSRALIVVPAVLAALVVVLPLVGLLAGVEWRGLPARLADPAVRPAVRLSLVTTLATVVVCWALGTPLAWLLSRADGRGATWLRAVVTVPVVLPPVVGGVALLLAYGRRGLVGEPLLEVLGLRIPFTPIAVVLAQVFVSLPFYVLAVEGAMRGIDRRLIDVSATLGARPLRVLLRVALPLAAPGIVAGTALAWARALGEFGATITFAGNFAGETQTASLLVYVALQDDHQTAVALSLAMLAVAVAVLGLLRGRWVR</sequence>
<reference evidence="14" key="1">
    <citation type="journal article" date="2019" name="Int. J. Syst. Evol. Microbiol.">
        <title>The Global Catalogue of Microorganisms (GCM) 10K type strain sequencing project: providing services to taxonomists for standard genome sequencing and annotation.</title>
        <authorList>
            <consortium name="The Broad Institute Genomics Platform"/>
            <consortium name="The Broad Institute Genome Sequencing Center for Infectious Disease"/>
            <person name="Wu L."/>
            <person name="Ma J."/>
        </authorList>
    </citation>
    <scope>NUCLEOTIDE SEQUENCE [LARGE SCALE GENOMIC DNA]</scope>
    <source>
        <strain evidence="14">JCM 17809</strain>
    </source>
</reference>
<dbReference type="Pfam" id="PF00528">
    <property type="entry name" value="BPD_transp_1"/>
    <property type="match status" value="1"/>
</dbReference>
<comment type="function">
    <text evidence="11">Part of the binding-protein-dependent transport system for molybdenum; probably responsible for the translocation of the substrate across the membrane.</text>
</comment>
<comment type="function">
    <text evidence="9">Part of the ABC transporter complex CysAWTP (TC 3.A.1.6.1) involved in sulfate/thiosulfate import. Probably responsible for the translocation of the substrate across the membrane.</text>
</comment>
<dbReference type="PANTHER" id="PTHR30406:SF8">
    <property type="entry name" value="SULFATE TRANSPORT SYSTEM PERMEASE PROTEIN CYST"/>
    <property type="match status" value="1"/>
</dbReference>
<comment type="subunit">
    <text evidence="2">The complex is composed of two ATP-binding proteins (CysA), two transmembrane proteins (CysT and CysW) and a solute-binding protein (CysP).</text>
</comment>
<evidence type="ECO:0000256" key="7">
    <source>
        <dbReference type="ARBA" id="ARBA00023032"/>
    </source>
</evidence>